<dbReference type="HOGENOM" id="CLU_033403_2_0_10"/>
<gene>
    <name evidence="2" type="ORF">HMPREF1535_02702</name>
</gene>
<evidence type="ECO:0000259" key="1">
    <source>
        <dbReference type="Pfam" id="PF09820"/>
    </source>
</evidence>
<dbReference type="Pfam" id="PF08011">
    <property type="entry name" value="PDDEXK_9"/>
    <property type="match status" value="1"/>
</dbReference>
<accession>A0A0F5JAQ6</accession>
<dbReference type="InterPro" id="IPR012547">
    <property type="entry name" value="PDDEXK_9"/>
</dbReference>
<feature type="domain" description="AAA-ATPase-like" evidence="1">
    <location>
        <begin position="6"/>
        <end position="228"/>
    </location>
</feature>
<dbReference type="Pfam" id="PF09820">
    <property type="entry name" value="AAA-ATPase_like"/>
    <property type="match status" value="1"/>
</dbReference>
<protein>
    <recommendedName>
        <fullName evidence="1">AAA-ATPase-like domain-containing protein</fullName>
    </recommendedName>
</protein>
<dbReference type="Proteomes" id="UP000033047">
    <property type="component" value="Unassembled WGS sequence"/>
</dbReference>
<dbReference type="RefSeq" id="WP_046146553.1">
    <property type="nucleotide sequence ID" value="NZ_KQ033913.1"/>
</dbReference>
<name>A0A0F5JAQ6_9BACT</name>
<dbReference type="PATRIC" id="fig|927665.4.peg.2773"/>
<dbReference type="EMBL" id="AQHV01000013">
    <property type="protein sequence ID" value="KKB54580.1"/>
    <property type="molecule type" value="Genomic_DNA"/>
</dbReference>
<dbReference type="PANTHER" id="PTHR34825">
    <property type="entry name" value="CONSERVED PROTEIN, WITH A WEAK D-GALACTARATE DEHYDRATASE/ALTRONATE HYDROLASE DOMAIN"/>
    <property type="match status" value="1"/>
</dbReference>
<evidence type="ECO:0000313" key="2">
    <source>
        <dbReference type="EMBL" id="KKB54580.1"/>
    </source>
</evidence>
<dbReference type="AlphaFoldDB" id="A0A0F5JAQ6"/>
<sequence length="581" mass="67892">MAKKIPYGLTDYFRIVTEDFYYVDKTKYIEDLEKTAAFLFLIRPRRFGKSLFLNMLNCYYDVKYADRFEELFGNQYIGNHPTAEQGKYLVLRFNFSMVRATDDKLEAAFNRHISLETAYFASVYASYFKPDFQEQLKLIPEAAGRLEYICLCAKEQGLSIYLLIDEYDNFTNTILSSKGNDVYHSLTHDSGFYRSFFYVVKGVTTGAEAPVKRMFITGVSPVTLDDVTSGFNIGTNITTDERFNSMVGFSESELHEMLSYYQSEGMLVDSIDDIVRMMKPWYDNYCFAKECIGKTMYNSDMVLYFLNNYLQRKRPPSEMVDRNIRTDYSKLRHFIRIDRMQEEGCSVITKLIDTGEVNGNVIKDSFPAENLADPGNFTSLLYYFGLLTYDRMEYGETIMKVPNLAVREQIYSYLVEAMKERESVVFPFMDLSDRMRRMAYFGEWEAALDFFARQVDKKAVLRDVIYQESTIKTLMVAYMGLTDYFIIWPEFEAGRGFSDLYLMPNLANYPDMQYSYLVELKFLKRDDTTTDVEALLQEAEKQLRRYATDEKILSSTGNTRLRLLAAVYRGWQPEAMREFVL</sequence>
<dbReference type="STRING" id="927665.HMPREF1535_02702"/>
<reference evidence="2 3" key="1">
    <citation type="submission" date="2013-04" db="EMBL/GenBank/DDBJ databases">
        <title>The Genome Sequence of Parabacteroides goldsteinii DSM 19448.</title>
        <authorList>
            <consortium name="The Broad Institute Genomics Platform"/>
            <person name="Earl A."/>
            <person name="Ward D."/>
            <person name="Feldgarden M."/>
            <person name="Gevers D."/>
            <person name="Martens E."/>
            <person name="Sakamoto M."/>
            <person name="Benno Y."/>
            <person name="Song Y."/>
            <person name="Liu C."/>
            <person name="Lee J."/>
            <person name="Bolanos M."/>
            <person name="Vaisanen M.L."/>
            <person name="Finegold S.M."/>
            <person name="Walker B."/>
            <person name="Young S."/>
            <person name="Zeng Q."/>
            <person name="Gargeya S."/>
            <person name="Fitzgerald M."/>
            <person name="Haas B."/>
            <person name="Abouelleil A."/>
            <person name="Allen A.W."/>
            <person name="Alvarado L."/>
            <person name="Arachchi H.M."/>
            <person name="Berlin A.M."/>
            <person name="Chapman S.B."/>
            <person name="Gainer-Dewar J."/>
            <person name="Goldberg J."/>
            <person name="Griggs A."/>
            <person name="Gujja S."/>
            <person name="Hansen M."/>
            <person name="Howarth C."/>
            <person name="Imamovic A."/>
            <person name="Ireland A."/>
            <person name="Larimer J."/>
            <person name="McCowan C."/>
            <person name="Murphy C."/>
            <person name="Pearson M."/>
            <person name="Poon T.W."/>
            <person name="Priest M."/>
            <person name="Roberts A."/>
            <person name="Saif S."/>
            <person name="Shea T."/>
            <person name="Sisk P."/>
            <person name="Sykes S."/>
            <person name="Wortman J."/>
            <person name="Nusbaum C."/>
            <person name="Birren B."/>
        </authorList>
    </citation>
    <scope>NUCLEOTIDE SEQUENCE [LARGE SCALE GENOMIC DNA]</scope>
    <source>
        <strain evidence="2 3">DSM 19448</strain>
    </source>
</reference>
<comment type="caution">
    <text evidence="2">The sequence shown here is derived from an EMBL/GenBank/DDBJ whole genome shotgun (WGS) entry which is preliminary data.</text>
</comment>
<organism evidence="2 3">
    <name type="scientific">Parabacteroides goldsteinii DSM 19448 = WAL 12034</name>
    <dbReference type="NCBI Taxonomy" id="927665"/>
    <lineage>
        <taxon>Bacteria</taxon>
        <taxon>Pseudomonadati</taxon>
        <taxon>Bacteroidota</taxon>
        <taxon>Bacteroidia</taxon>
        <taxon>Bacteroidales</taxon>
        <taxon>Tannerellaceae</taxon>
        <taxon>Parabacteroides</taxon>
    </lineage>
</organism>
<dbReference type="PANTHER" id="PTHR34825:SF2">
    <property type="entry name" value="AAA-ATPASE-LIKE DOMAIN-CONTAINING PROTEIN"/>
    <property type="match status" value="1"/>
</dbReference>
<dbReference type="InterPro" id="IPR018631">
    <property type="entry name" value="AAA-ATPase-like_dom"/>
</dbReference>
<proteinExistence type="predicted"/>
<evidence type="ECO:0000313" key="3">
    <source>
        <dbReference type="Proteomes" id="UP000033047"/>
    </source>
</evidence>